<name>A0ABW5SUY9_9BACL</name>
<evidence type="ECO:0000313" key="4">
    <source>
        <dbReference type="EMBL" id="MFD2703551.1"/>
    </source>
</evidence>
<dbReference type="Pfam" id="PF07179">
    <property type="entry name" value="SseB"/>
    <property type="match status" value="1"/>
</dbReference>
<organism evidence="4 5">
    <name type="scientific">Paenibacillus shunpengii</name>
    <dbReference type="NCBI Taxonomy" id="2054424"/>
    <lineage>
        <taxon>Bacteria</taxon>
        <taxon>Bacillati</taxon>
        <taxon>Bacillota</taxon>
        <taxon>Bacilli</taxon>
        <taxon>Bacillales</taxon>
        <taxon>Paenibacillaceae</taxon>
        <taxon>Paenibacillus</taxon>
    </lineage>
</organism>
<evidence type="ECO:0000259" key="2">
    <source>
        <dbReference type="Pfam" id="PF07179"/>
    </source>
</evidence>
<dbReference type="InterPro" id="IPR027945">
    <property type="entry name" value="SseB_C"/>
</dbReference>
<protein>
    <submittedName>
        <fullName evidence="4">Enhanced serine sensitivity protein SseB</fullName>
    </submittedName>
</protein>
<dbReference type="Pfam" id="PF14581">
    <property type="entry name" value="SseB_C"/>
    <property type="match status" value="1"/>
</dbReference>
<feature type="region of interest" description="Disordered" evidence="1">
    <location>
        <begin position="323"/>
        <end position="365"/>
    </location>
</feature>
<accession>A0ABW5SUY9</accession>
<evidence type="ECO:0000259" key="3">
    <source>
        <dbReference type="Pfam" id="PF14581"/>
    </source>
</evidence>
<feature type="compositionally biased region" description="Polar residues" evidence="1">
    <location>
        <begin position="409"/>
        <end position="418"/>
    </location>
</feature>
<keyword evidence="5" id="KW-1185">Reference proteome</keyword>
<dbReference type="InterPro" id="IPR009839">
    <property type="entry name" value="SseB_N"/>
</dbReference>
<evidence type="ECO:0000256" key="1">
    <source>
        <dbReference type="SAM" id="MobiDB-lite"/>
    </source>
</evidence>
<feature type="region of interest" description="Disordered" evidence="1">
    <location>
        <begin position="388"/>
        <end position="452"/>
    </location>
</feature>
<evidence type="ECO:0000313" key="5">
    <source>
        <dbReference type="Proteomes" id="UP001597540"/>
    </source>
</evidence>
<dbReference type="EMBL" id="JBHUMJ010000011">
    <property type="protein sequence ID" value="MFD2703551.1"/>
    <property type="molecule type" value="Genomic_DNA"/>
</dbReference>
<sequence length="544" mass="61239">MNEKRKDELGRRFLLSPYILIDECNELEIQELIFLIHSGKHLKTKEAAPAKQLDERISLLINVLHEKVRDAEALYIAYEKKTNYPYIDAEDRIWMFSTEEYASHAADYFMQQQLMLEMKRVNKEDLMKMFGELHMLGLQKILVDNGQYHTLLDRDELLPPPEFGDTPEINIPVTNPDLQHAIIRFFQFIGTRRSGEGAKQLAKEFEAKMLYEVIRAKYLVPMQLEEKVPSTPDEQGRKTIKEGARIQFAVLGGEGDSKWLPVFTDWKEFEKAYDKKVWSSNIATYDDIVAISARMNGIVVNCRGIPIPIHEKNKQMIEAYRQELDSASAEASKEAPTEAVQESNTDDVPTEATSDAPDRTSDAVPNEVSRQALNDASADAPIKAATDVTIDPSAGAQNDSQADRETKSSIDNGAQNESAAPVETKHSPSAAAIEEVKVPQGTTLRIGEPSEVPEPLSHSLKACLKKQKGVKKAYLKWMVKGEEQSYLLIVDFEGSQAELFRDIAQAASPYLNGSLLDITDSKGWAAEHLRDAEPFYKKKRFGFI</sequence>
<reference evidence="5" key="1">
    <citation type="journal article" date="2019" name="Int. J. Syst. Evol. Microbiol.">
        <title>The Global Catalogue of Microorganisms (GCM) 10K type strain sequencing project: providing services to taxonomists for standard genome sequencing and annotation.</title>
        <authorList>
            <consortium name="The Broad Institute Genomics Platform"/>
            <consortium name="The Broad Institute Genome Sequencing Center for Infectious Disease"/>
            <person name="Wu L."/>
            <person name="Ma J."/>
        </authorList>
    </citation>
    <scope>NUCLEOTIDE SEQUENCE [LARGE SCALE GENOMIC DNA]</scope>
    <source>
        <strain evidence="5">KCTC 33849</strain>
    </source>
</reference>
<dbReference type="RefSeq" id="WP_143042115.1">
    <property type="nucleotide sequence ID" value="NZ_JBHUMJ010000011.1"/>
</dbReference>
<comment type="caution">
    <text evidence="4">The sequence shown here is derived from an EMBL/GenBank/DDBJ whole genome shotgun (WGS) entry which is preliminary data.</text>
</comment>
<feature type="domain" description="SseB protein C-terminal" evidence="3">
    <location>
        <begin position="438"/>
        <end position="538"/>
    </location>
</feature>
<dbReference type="Proteomes" id="UP001597540">
    <property type="component" value="Unassembled WGS sequence"/>
</dbReference>
<proteinExistence type="predicted"/>
<gene>
    <name evidence="4" type="ORF">ACFSVM_24245</name>
</gene>
<feature type="domain" description="SseB protein N-terminal" evidence="2">
    <location>
        <begin position="204"/>
        <end position="303"/>
    </location>
</feature>